<reference evidence="1 2" key="1">
    <citation type="submission" date="2024-05" db="EMBL/GenBank/DDBJ databases">
        <title>A draft genome resource for the thread blight pathogen Marasmius tenuissimus strain MS-2.</title>
        <authorList>
            <person name="Yulfo-Soto G.E."/>
            <person name="Baruah I.K."/>
            <person name="Amoako-Attah I."/>
            <person name="Bukari Y."/>
            <person name="Meinhardt L.W."/>
            <person name="Bailey B.A."/>
            <person name="Cohen S.P."/>
        </authorList>
    </citation>
    <scope>NUCLEOTIDE SEQUENCE [LARGE SCALE GENOMIC DNA]</scope>
    <source>
        <strain evidence="1 2">MS-2</strain>
    </source>
</reference>
<proteinExistence type="predicted"/>
<keyword evidence="2" id="KW-1185">Reference proteome</keyword>
<name>A0ABR3A2M7_9AGAR</name>
<dbReference type="EMBL" id="JBBXMP010000031">
    <property type="protein sequence ID" value="KAL0066837.1"/>
    <property type="molecule type" value="Genomic_DNA"/>
</dbReference>
<evidence type="ECO:0000313" key="2">
    <source>
        <dbReference type="Proteomes" id="UP001437256"/>
    </source>
</evidence>
<evidence type="ECO:0000313" key="1">
    <source>
        <dbReference type="EMBL" id="KAL0066837.1"/>
    </source>
</evidence>
<gene>
    <name evidence="1" type="ORF">AAF712_006032</name>
</gene>
<dbReference type="Proteomes" id="UP001437256">
    <property type="component" value="Unassembled WGS sequence"/>
</dbReference>
<sequence length="255" mass="28819">MLNISTRFQWTLMEAARSQITTLELHSSPFISYLYTIPRVVLEQLQSLHLVEHLGHEAPPFLTRVVLCIEAPNLQVLSLCNCLSGDPIPIWEAVRYFSHRLTTLALLNDQRPEMDVLFPHVPLPPLPNVIHLELKASWASLYLAASADTIPGLQSLSFQALPEQILVGLQAVNWQELKSAWRQVDERVRRLEWCCRSGAPLPPDSLLAIVKENMASADWVLTDAVQLCESCRNPLPIWPDYEGDYGARLAWGTHD</sequence>
<accession>A0ABR3A2M7</accession>
<protein>
    <submittedName>
        <fullName evidence="1">Uncharacterized protein</fullName>
    </submittedName>
</protein>
<comment type="caution">
    <text evidence="1">The sequence shown here is derived from an EMBL/GenBank/DDBJ whole genome shotgun (WGS) entry which is preliminary data.</text>
</comment>
<organism evidence="1 2">
    <name type="scientific">Marasmius tenuissimus</name>
    <dbReference type="NCBI Taxonomy" id="585030"/>
    <lineage>
        <taxon>Eukaryota</taxon>
        <taxon>Fungi</taxon>
        <taxon>Dikarya</taxon>
        <taxon>Basidiomycota</taxon>
        <taxon>Agaricomycotina</taxon>
        <taxon>Agaricomycetes</taxon>
        <taxon>Agaricomycetidae</taxon>
        <taxon>Agaricales</taxon>
        <taxon>Marasmiineae</taxon>
        <taxon>Marasmiaceae</taxon>
        <taxon>Marasmius</taxon>
    </lineage>
</organism>